<dbReference type="VEuPathDB" id="TrichDB:TVAG_384620"/>
<dbReference type="OrthoDB" id="10643938at2759"/>
<protein>
    <submittedName>
        <fullName evidence="3">Uncharacterized protein</fullName>
    </submittedName>
</protein>
<dbReference type="RefSeq" id="XP_001304412.1">
    <property type="nucleotide sequence ID" value="XM_001304411.1"/>
</dbReference>
<gene>
    <name evidence="3" type="ORF">TVAG_384620</name>
</gene>
<keyword evidence="1" id="KW-0175">Coiled coil</keyword>
<sequence>MKQSQSGSSLFSINVQDDIIQDLFKHMKDEIDSLKYRVSYLTDELNSRPSVEDFRKLSQAVKELQDTNKTYENYMTQTIDSAKTELGKMIEGGKKDVKSQMEETTLSINQVIRAQNTLMDKKVFDMTRPTFEFNEMKRSVTVINEQNAVIEKKLDKIFTWIAGFINEAFPDNGRCRITLEKIFESHILPINNRIDELETKINDGLTRIGKLETTFYRISDLTKAQLPTYESVKKVPFSSHPKLPKLTKVRSFTDYFNYLMQVVPTAQMIFKLFYEEVEILKKAVGESTIEELERKREQEENEMANFVKYEELEGVKQQLSQMQFSAINKDDLKVVQEDIRNIRDTTINKDEFEATVDRMNFNINKVDQKASEGIQKLELSLVEAKMNIPSSPAYTEVKPKGQTSFKIIFGDSNNGNVTSRSVMSRKSEDPRVMLPGIQQKRPVTGILSSRSSQSMKNPH</sequence>
<keyword evidence="4" id="KW-1185">Reference proteome</keyword>
<dbReference type="SMR" id="A2FUD0"/>
<reference evidence="3" key="1">
    <citation type="submission" date="2006-10" db="EMBL/GenBank/DDBJ databases">
        <authorList>
            <person name="Amadeo P."/>
            <person name="Zhao Q."/>
            <person name="Wortman J."/>
            <person name="Fraser-Liggett C."/>
            <person name="Carlton J."/>
        </authorList>
    </citation>
    <scope>NUCLEOTIDE SEQUENCE</scope>
    <source>
        <strain evidence="3">G3</strain>
    </source>
</reference>
<accession>A2FUD0</accession>
<dbReference type="EMBL" id="DS114032">
    <property type="protein sequence ID" value="EAX91482.1"/>
    <property type="molecule type" value="Genomic_DNA"/>
</dbReference>
<evidence type="ECO:0000313" key="4">
    <source>
        <dbReference type="Proteomes" id="UP000001542"/>
    </source>
</evidence>
<dbReference type="KEGG" id="tva:4749178"/>
<dbReference type="VEuPathDB" id="TrichDB:TVAGG3_0534510"/>
<feature type="compositionally biased region" description="Polar residues" evidence="2">
    <location>
        <begin position="446"/>
        <end position="459"/>
    </location>
</feature>
<dbReference type="InParanoid" id="A2FUD0"/>
<name>A2FUD0_TRIV3</name>
<evidence type="ECO:0000256" key="2">
    <source>
        <dbReference type="SAM" id="MobiDB-lite"/>
    </source>
</evidence>
<evidence type="ECO:0000313" key="3">
    <source>
        <dbReference type="EMBL" id="EAX91482.1"/>
    </source>
</evidence>
<organism evidence="3 4">
    <name type="scientific">Trichomonas vaginalis (strain ATCC PRA-98 / G3)</name>
    <dbReference type="NCBI Taxonomy" id="412133"/>
    <lineage>
        <taxon>Eukaryota</taxon>
        <taxon>Metamonada</taxon>
        <taxon>Parabasalia</taxon>
        <taxon>Trichomonadida</taxon>
        <taxon>Trichomonadidae</taxon>
        <taxon>Trichomonas</taxon>
    </lineage>
</organism>
<dbReference type="AlphaFoldDB" id="A2FUD0"/>
<feature type="region of interest" description="Disordered" evidence="2">
    <location>
        <begin position="418"/>
        <end position="459"/>
    </location>
</feature>
<evidence type="ECO:0000256" key="1">
    <source>
        <dbReference type="SAM" id="Coils"/>
    </source>
</evidence>
<dbReference type="Proteomes" id="UP000001542">
    <property type="component" value="Unassembled WGS sequence"/>
</dbReference>
<reference evidence="3" key="2">
    <citation type="journal article" date="2007" name="Science">
        <title>Draft genome sequence of the sexually transmitted pathogen Trichomonas vaginalis.</title>
        <authorList>
            <person name="Carlton J.M."/>
            <person name="Hirt R.P."/>
            <person name="Silva J.C."/>
            <person name="Delcher A.L."/>
            <person name="Schatz M."/>
            <person name="Zhao Q."/>
            <person name="Wortman J.R."/>
            <person name="Bidwell S.L."/>
            <person name="Alsmark U.C.M."/>
            <person name="Besteiro S."/>
            <person name="Sicheritz-Ponten T."/>
            <person name="Noel C.J."/>
            <person name="Dacks J.B."/>
            <person name="Foster P.G."/>
            <person name="Simillion C."/>
            <person name="Van de Peer Y."/>
            <person name="Miranda-Saavedra D."/>
            <person name="Barton G.J."/>
            <person name="Westrop G.D."/>
            <person name="Mueller S."/>
            <person name="Dessi D."/>
            <person name="Fiori P.L."/>
            <person name="Ren Q."/>
            <person name="Paulsen I."/>
            <person name="Zhang H."/>
            <person name="Bastida-Corcuera F.D."/>
            <person name="Simoes-Barbosa A."/>
            <person name="Brown M.T."/>
            <person name="Hayes R.D."/>
            <person name="Mukherjee M."/>
            <person name="Okumura C.Y."/>
            <person name="Schneider R."/>
            <person name="Smith A.J."/>
            <person name="Vanacova S."/>
            <person name="Villalvazo M."/>
            <person name="Haas B.J."/>
            <person name="Pertea M."/>
            <person name="Feldblyum T.V."/>
            <person name="Utterback T.R."/>
            <person name="Shu C.L."/>
            <person name="Osoegawa K."/>
            <person name="de Jong P.J."/>
            <person name="Hrdy I."/>
            <person name="Horvathova L."/>
            <person name="Zubacova Z."/>
            <person name="Dolezal P."/>
            <person name="Malik S.B."/>
            <person name="Logsdon J.M. Jr."/>
            <person name="Henze K."/>
            <person name="Gupta A."/>
            <person name="Wang C.C."/>
            <person name="Dunne R.L."/>
            <person name="Upcroft J.A."/>
            <person name="Upcroft P."/>
            <person name="White O."/>
            <person name="Salzberg S.L."/>
            <person name="Tang P."/>
            <person name="Chiu C.-H."/>
            <person name="Lee Y.-S."/>
            <person name="Embley T.M."/>
            <person name="Coombs G.H."/>
            <person name="Mottram J.C."/>
            <person name="Tachezy J."/>
            <person name="Fraser-Liggett C.M."/>
            <person name="Johnson P.J."/>
        </authorList>
    </citation>
    <scope>NUCLEOTIDE SEQUENCE [LARGE SCALE GENOMIC DNA]</scope>
    <source>
        <strain evidence="3">G3</strain>
    </source>
</reference>
<feature type="coiled-coil region" evidence="1">
    <location>
        <begin position="282"/>
        <end position="309"/>
    </location>
</feature>
<proteinExistence type="predicted"/>